<protein>
    <recommendedName>
        <fullName evidence="6">4Fe-4S ferredoxin-type domain-containing protein</fullName>
    </recommendedName>
</protein>
<dbReference type="Proteomes" id="UP001281761">
    <property type="component" value="Unassembled WGS sequence"/>
</dbReference>
<comment type="caution">
    <text evidence="7">The sequence shown here is derived from an EMBL/GenBank/DDBJ whole genome shotgun (WGS) entry which is preliminary data.</text>
</comment>
<sequence>MLQSRDCSGPSLLSKYHDSLIESDIVGLGAYHAMGSLPSLAPRLLSEENSPSEKFVTMKFYFAFSSYGNIPGIISSHLATILHNKNPTAQFLGSVSFRGPENGVPSQAPRGTVDAVRESELKKVADFAKSLTARLNGASLPSMHPLKPTTWLSTNQKPNHNLGPISINADLCISCFKCVSVCPYNALSQPEPGDPVKIPKWEMDDCFGCGRCFNYCPARAIEFPKVKSEKREQYHWNMKKDNLKVNPPQHSGQVIVRTMDSFGWTRPFILASVVPMFSLLHLFHILFFFLQSPAYEYSVLNQETITYTVSTISYAHTSIDPVITITLDKEVSIDSGNTATLAVSFSEVDAPGNVTGEITFEQHTTNKRNFFLTVTGSNFPNPMRFNSIWKLETVTLKIQPEEGEVSSEQVQISEANTLTIVSNRKEPYINDKVTATYNATNEDAPLKISLNLGTAATVNAAEGVNLTLKDLQTGNTKLLTFSHSTFSTFVLNTLIYPYQPSPTGNDFTFRHYTPYEIESCTATHTDASTITVGVDIDKRTFLTPAASTPYVNQSLSVTYANNAAELTVAIKGSSFTRNINYTAKFSRKSKPDDEAKVGDETVTFDIEGVSGSSEVPVTGSIDSKHFAYETTHTLVSLQRKSDNLYVPILLDVQDFKVVIPPQGLKMNKINVTDYIEKPEPTEEDPDPASYAVTKALLMLNWTATNVSRPSTSVNATYLLYKPEDFFVNPDTDSDEKKDPKGEPILTRVASCNTTGLSMNITIDGSIVQYEKEYVVEIAKVVHPIPDESNFVRFTIPPRDRILKIAAKVNMRTNQEMTVTLYGKLNESRRLVESVWRLRNDSSAPTFPHKLRVGFDPVENMQKAEDTFVIYDNNSTGFSKGEEYQLVSASFTDDDTQDSRSTSNEISNVVLSPENTPQNSKRFVSPLGEIALPTLPITPLPSQQAVNSDVIDLQYLTANNTYIRVNTSDNPHIRYVECTFPDEEREKGMKKGLVHYRVVGVRLPSEGFVHIYREKDENNPTKHADAGTTNFTTTEDGTEITFTCPWIECNTTANLIYMLELYPDEESDDQLAYVYYLADGVGRGIARMLLPVLVFVLALVV</sequence>
<evidence type="ECO:0000256" key="5">
    <source>
        <dbReference type="SAM" id="Phobius"/>
    </source>
</evidence>
<organism evidence="7 8">
    <name type="scientific">Blattamonas nauphoetae</name>
    <dbReference type="NCBI Taxonomy" id="2049346"/>
    <lineage>
        <taxon>Eukaryota</taxon>
        <taxon>Metamonada</taxon>
        <taxon>Preaxostyla</taxon>
        <taxon>Oxymonadida</taxon>
        <taxon>Blattamonas</taxon>
    </lineage>
</organism>
<keyword evidence="5" id="KW-0472">Membrane</keyword>
<feature type="domain" description="4Fe-4S ferredoxin-type" evidence="6">
    <location>
        <begin position="197"/>
        <end position="226"/>
    </location>
</feature>
<dbReference type="SUPFAM" id="SSF54862">
    <property type="entry name" value="4Fe-4S ferredoxins"/>
    <property type="match status" value="1"/>
</dbReference>
<evidence type="ECO:0000256" key="3">
    <source>
        <dbReference type="ARBA" id="ARBA00023004"/>
    </source>
</evidence>
<proteinExistence type="predicted"/>
<dbReference type="Gene3D" id="3.30.70.20">
    <property type="match status" value="2"/>
</dbReference>
<keyword evidence="8" id="KW-1185">Reference proteome</keyword>
<dbReference type="PANTHER" id="PTHR24960">
    <property type="entry name" value="PHOTOSYSTEM I IRON-SULFUR CENTER-RELATED"/>
    <property type="match status" value="1"/>
</dbReference>
<evidence type="ECO:0000313" key="7">
    <source>
        <dbReference type="EMBL" id="KAK2962253.1"/>
    </source>
</evidence>
<keyword evidence="5" id="KW-1133">Transmembrane helix</keyword>
<evidence type="ECO:0000256" key="4">
    <source>
        <dbReference type="ARBA" id="ARBA00023014"/>
    </source>
</evidence>
<evidence type="ECO:0000313" key="8">
    <source>
        <dbReference type="Proteomes" id="UP001281761"/>
    </source>
</evidence>
<accession>A0ABQ9YEP5</accession>
<evidence type="ECO:0000256" key="2">
    <source>
        <dbReference type="ARBA" id="ARBA00022723"/>
    </source>
</evidence>
<reference evidence="7 8" key="1">
    <citation type="journal article" date="2022" name="bioRxiv">
        <title>Genomics of Preaxostyla Flagellates Illuminates Evolutionary Transitions and the Path Towards Mitochondrial Loss.</title>
        <authorList>
            <person name="Novak L.V.F."/>
            <person name="Treitli S.C."/>
            <person name="Pyrih J."/>
            <person name="Halakuc P."/>
            <person name="Pipaliya S.V."/>
            <person name="Vacek V."/>
            <person name="Brzon O."/>
            <person name="Soukal P."/>
            <person name="Eme L."/>
            <person name="Dacks J.B."/>
            <person name="Karnkowska A."/>
            <person name="Elias M."/>
            <person name="Hampl V."/>
        </authorList>
    </citation>
    <scope>NUCLEOTIDE SEQUENCE [LARGE SCALE GENOMIC DNA]</scope>
    <source>
        <strain evidence="7">NAU3</strain>
        <tissue evidence="7">Gut</tissue>
    </source>
</reference>
<dbReference type="InterPro" id="IPR050157">
    <property type="entry name" value="PSI_iron-sulfur_center"/>
</dbReference>
<name>A0ABQ9YEP5_9EUKA</name>
<dbReference type="InterPro" id="IPR017896">
    <property type="entry name" value="4Fe4S_Fe-S-bd"/>
</dbReference>
<gene>
    <name evidence="7" type="ORF">BLNAU_2913</name>
</gene>
<feature type="domain" description="4Fe-4S ferredoxin-type" evidence="6">
    <location>
        <begin position="163"/>
        <end position="192"/>
    </location>
</feature>
<dbReference type="InterPro" id="IPR017900">
    <property type="entry name" value="4Fe4S_Fe_S_CS"/>
</dbReference>
<dbReference type="EMBL" id="JARBJD010000012">
    <property type="protein sequence ID" value="KAK2962253.1"/>
    <property type="molecule type" value="Genomic_DNA"/>
</dbReference>
<keyword evidence="2" id="KW-0479">Metal-binding</keyword>
<evidence type="ECO:0000259" key="6">
    <source>
        <dbReference type="PROSITE" id="PS51379"/>
    </source>
</evidence>
<feature type="transmembrane region" description="Helical" evidence="5">
    <location>
        <begin position="268"/>
        <end position="290"/>
    </location>
</feature>
<dbReference type="PROSITE" id="PS00198">
    <property type="entry name" value="4FE4S_FER_1"/>
    <property type="match status" value="2"/>
</dbReference>
<keyword evidence="5" id="KW-0812">Transmembrane</keyword>
<keyword evidence="1" id="KW-0004">4Fe-4S</keyword>
<dbReference type="Pfam" id="PF12838">
    <property type="entry name" value="Fer4_7"/>
    <property type="match status" value="1"/>
</dbReference>
<keyword evidence="3" id="KW-0408">Iron</keyword>
<evidence type="ECO:0000256" key="1">
    <source>
        <dbReference type="ARBA" id="ARBA00022485"/>
    </source>
</evidence>
<dbReference type="PROSITE" id="PS51379">
    <property type="entry name" value="4FE4S_FER_2"/>
    <property type="match status" value="2"/>
</dbReference>
<dbReference type="PANTHER" id="PTHR24960:SF79">
    <property type="entry name" value="PHOTOSYSTEM I IRON-SULFUR CENTER"/>
    <property type="match status" value="1"/>
</dbReference>
<keyword evidence="4" id="KW-0411">Iron-sulfur</keyword>